<reference evidence="2" key="1">
    <citation type="submission" date="2023-07" db="EMBL/GenBank/DDBJ databases">
        <title>A chromosome-level genome assembly of Lolium multiflorum.</title>
        <authorList>
            <person name="Chen Y."/>
            <person name="Copetti D."/>
            <person name="Kolliker R."/>
            <person name="Studer B."/>
        </authorList>
    </citation>
    <scope>NUCLEOTIDE SEQUENCE</scope>
    <source>
        <strain evidence="2">02402/16</strain>
        <tissue evidence="2">Leaf</tissue>
    </source>
</reference>
<evidence type="ECO:0000256" key="1">
    <source>
        <dbReference type="SAM" id="MobiDB-lite"/>
    </source>
</evidence>
<gene>
    <name evidence="2" type="ORF">QYE76_003988</name>
</gene>
<protein>
    <submittedName>
        <fullName evidence="2">Uncharacterized protein</fullName>
    </submittedName>
</protein>
<keyword evidence="3" id="KW-1185">Reference proteome</keyword>
<dbReference type="EMBL" id="JAUUTY010000005">
    <property type="protein sequence ID" value="KAK1629673.1"/>
    <property type="molecule type" value="Genomic_DNA"/>
</dbReference>
<evidence type="ECO:0000313" key="3">
    <source>
        <dbReference type="Proteomes" id="UP001231189"/>
    </source>
</evidence>
<dbReference type="PANTHER" id="PTHR34271:SF6">
    <property type="entry name" value="WIYLD DOMAIN-CONTAINING PROTEIN"/>
    <property type="match status" value="1"/>
</dbReference>
<dbReference type="PANTHER" id="PTHR34271">
    <property type="entry name" value="NUCLEOLAR HISTONE METHYLTRANSFERASE-RELATED PROTEIN"/>
    <property type="match status" value="1"/>
</dbReference>
<evidence type="ECO:0000313" key="2">
    <source>
        <dbReference type="EMBL" id="KAK1629673.1"/>
    </source>
</evidence>
<name>A0AAD8W1S9_LOLMU</name>
<dbReference type="Proteomes" id="UP001231189">
    <property type="component" value="Unassembled WGS sequence"/>
</dbReference>
<organism evidence="2 3">
    <name type="scientific">Lolium multiflorum</name>
    <name type="common">Italian ryegrass</name>
    <name type="synonym">Lolium perenne subsp. multiflorum</name>
    <dbReference type="NCBI Taxonomy" id="4521"/>
    <lineage>
        <taxon>Eukaryota</taxon>
        <taxon>Viridiplantae</taxon>
        <taxon>Streptophyta</taxon>
        <taxon>Embryophyta</taxon>
        <taxon>Tracheophyta</taxon>
        <taxon>Spermatophyta</taxon>
        <taxon>Magnoliopsida</taxon>
        <taxon>Liliopsida</taxon>
        <taxon>Poales</taxon>
        <taxon>Poaceae</taxon>
        <taxon>BOP clade</taxon>
        <taxon>Pooideae</taxon>
        <taxon>Poodae</taxon>
        <taxon>Poeae</taxon>
        <taxon>Poeae Chloroplast Group 2 (Poeae type)</taxon>
        <taxon>Loliodinae</taxon>
        <taxon>Loliinae</taxon>
        <taxon>Lolium</taxon>
    </lineage>
</organism>
<comment type="caution">
    <text evidence="2">The sequence shown here is derived from an EMBL/GenBank/DDBJ whole genome shotgun (WGS) entry which is preliminary data.</text>
</comment>
<sequence length="151" mass="16550">MLHIKADKYSVVLDALFEKQEQEEHPQLLLEQEDPNTASSLSISFLVSISHQNEAAMCKAPVEGVMSIVEVHNEISAIEGADPMLIDDLPAPEATLPHPAATGNSRARRPCYGWISESESDSDYEEYLASQQHEVDAPIPVEYACSVQGSN</sequence>
<dbReference type="AlphaFoldDB" id="A0AAD8W1S9"/>
<proteinExistence type="predicted"/>
<accession>A0AAD8W1S9</accession>
<feature type="region of interest" description="Disordered" evidence="1">
    <location>
        <begin position="89"/>
        <end position="110"/>
    </location>
</feature>